<dbReference type="Gene3D" id="3.60.15.10">
    <property type="entry name" value="Ribonuclease Z/Hydroxyacylglutathione hydrolase-like"/>
    <property type="match status" value="1"/>
</dbReference>
<evidence type="ECO:0000256" key="12">
    <source>
        <dbReference type="ARBA" id="ARBA00033362"/>
    </source>
</evidence>
<proteinExistence type="inferred from homology"/>
<evidence type="ECO:0000256" key="13">
    <source>
        <dbReference type="ARBA" id="ARBA00048491"/>
    </source>
</evidence>
<dbReference type="PROSITE" id="PS51296">
    <property type="entry name" value="RIESKE"/>
    <property type="match status" value="1"/>
</dbReference>
<keyword evidence="9" id="KW-0411">Iron-sulfur</keyword>
<dbReference type="SUPFAM" id="SSF56281">
    <property type="entry name" value="Metallo-hydrolase/oxidoreductase"/>
    <property type="match status" value="1"/>
</dbReference>
<dbReference type="SUPFAM" id="SSF50022">
    <property type="entry name" value="ISP domain"/>
    <property type="match status" value="1"/>
</dbReference>
<evidence type="ECO:0000256" key="9">
    <source>
        <dbReference type="ARBA" id="ARBA00023014"/>
    </source>
</evidence>
<dbReference type="AlphaFoldDB" id="A0AA47N292"/>
<dbReference type="Proteomes" id="UP001174136">
    <property type="component" value="Unassembled WGS sequence"/>
</dbReference>
<dbReference type="InterPro" id="IPR012337">
    <property type="entry name" value="RNaseH-like_sf"/>
</dbReference>
<keyword evidence="8" id="KW-0408">Iron</keyword>
<evidence type="ECO:0000256" key="1">
    <source>
        <dbReference type="ARBA" id="ARBA00003414"/>
    </source>
</evidence>
<evidence type="ECO:0000256" key="10">
    <source>
        <dbReference type="ARBA" id="ARBA00029883"/>
    </source>
</evidence>
<evidence type="ECO:0000256" key="3">
    <source>
        <dbReference type="ARBA" id="ARBA00010303"/>
    </source>
</evidence>
<dbReference type="EMBL" id="JAOPHQ010001493">
    <property type="protein sequence ID" value="KAK0150405.1"/>
    <property type="molecule type" value="Genomic_DNA"/>
</dbReference>
<dbReference type="GO" id="GO:0030338">
    <property type="term" value="F:CMP-N-acetylneuraminate monooxygenase activity"/>
    <property type="evidence" value="ECO:0007669"/>
    <property type="project" value="UniProtKB-EC"/>
</dbReference>
<evidence type="ECO:0000259" key="14">
    <source>
        <dbReference type="PROSITE" id="PS51296"/>
    </source>
</evidence>
<comment type="similarity">
    <text evidence="3">Belongs to the CMP-Neu5Ac hydroxylase family.</text>
</comment>
<comment type="caution">
    <text evidence="15">The sequence shown here is derived from an EMBL/GenBank/DDBJ whole genome shotgun (WGS) entry which is preliminary data.</text>
</comment>
<gene>
    <name evidence="15" type="primary">cmah_0</name>
    <name evidence="15" type="ORF">N1851_008499</name>
</gene>
<sequence length="1208" mass="138215">MTVDDEYFPICTFCGLLLRKSRIHVHSAIMSGQLANEVLALSAEDVASFKFGINFRKNPNDGKCYLIYKEEAGLKACRNQCKHQGGVFITDMEDLNRQTVKCTKHNWKLNVSTMRYSNPPDSFSQEELEVELVGGGLRLLELVPQDPWLEGQRDPQPLQPGEATVTYLSHACMALSLGGVRVVFDPWLTGPAFARGWWLLHQPPHDAWDLLCSADFIYISHMHSDHLSYPTLKVLAERRPDIPIYVGDTSRPVFWYLQHSNVKLTNIKVVPFGVWQNVNQHLRFMILMDGVHPALDTCLLLDYKVCCMCEGHIIMNTVDCTRPNSGRLPLRPDLLMTDFAGGASGFPMTFCRGKYTEAWKEDFIRTERRKLLHYKVQLVKTLQPRVYCPFAGYFTEAHPSDTYIKNINIKNKAEDLNAEINKMAPNVTTWTPKPGATLDLALALDPQHRGRSMQKAAASKIGGNCNTSLPNIKEISVAVPKEYNVKRHYQTHENTHAKYTGAEERREEIKRLEVSLASRQQYFTRARDSNENSTKASYEVATLIAKQCKPFTEGEFIKDCLMKAVENICPEKKQNFENICLARTTVTKRIEELSEDIKRQVNDRGMTFDFFSIACDESTDRSDTAQLLIFLRGVDNDMNITEELLDLQSLKGQTRGVDLFDCLCSAVDGMKLPWSKVSAIVTDGAPAMAGGQSGLATRICNKVSEQGGSAVKLHCIIHQQVLCAKCLQFDHVMKPVVKTINFIRSKALNHRQFQQFLEDMDAEYGDVLYHTDVRWLSRGTALQRFFSLREEIGKFLADKGQPMQELSDPVWLSDFAFLVDITKHLNELNTKLQGKDAVVSQLYAHIKAFGNKLKLFERHMSQTEPNTAHFPSLREVHENFPRGNSGAKNRRKYAAAITSLSEEFGGRFQDFSAMDNDMLLFSSPFSVDPDTVADNLQLELIEMQSDDELRGRQQHLSLVDYYRQLDKGKYPHMRHFAKRMLSLFGSTYLCEQTFSVMNLNKTRVRSRLTDPHLRDILRISTSALKPDLSCILKGKHDAVRAPPPGTPVYKDRWDFQRYDQELRSAVGSQVFKHLAWVQQYYTWAGFRNYNLVVRVIETDEDFAPLADGWDYLVDFLDLTFPLSRPIREHNYLEIRNRVGVMRYVVLNGLLWDSLYIGFQNRISRDPDIYHHRFWDHFQVDLPLTPPDWEGFLRSLPDPPDDSHSCRVG</sequence>
<evidence type="ECO:0000313" key="16">
    <source>
        <dbReference type="Proteomes" id="UP001174136"/>
    </source>
</evidence>
<evidence type="ECO:0000256" key="6">
    <source>
        <dbReference type="ARBA" id="ARBA00022714"/>
    </source>
</evidence>
<evidence type="ECO:0000256" key="4">
    <source>
        <dbReference type="ARBA" id="ARBA00011904"/>
    </source>
</evidence>
<evidence type="ECO:0000256" key="7">
    <source>
        <dbReference type="ARBA" id="ARBA00022723"/>
    </source>
</evidence>
<dbReference type="InterPro" id="IPR036922">
    <property type="entry name" value="Rieske_2Fe-2S_sf"/>
</dbReference>
<dbReference type="InterPro" id="IPR027033">
    <property type="entry name" value="Cnh"/>
</dbReference>
<protein>
    <recommendedName>
        <fullName evidence="5">Cytidine monophosphate-N-acetylneuraminic acid hydroxylase</fullName>
        <ecNumber evidence="4">1.14.18.2</ecNumber>
    </recommendedName>
    <alternativeName>
        <fullName evidence="12">CMP-N-acetylneuraminate monooxygenase</fullName>
    </alternativeName>
    <alternativeName>
        <fullName evidence="11">CMP-Neu5Ac hydroxylase</fullName>
    </alternativeName>
    <alternativeName>
        <fullName evidence="10">CMP-NeuAc hydroxylase</fullName>
    </alternativeName>
</protein>
<dbReference type="Pfam" id="PF05699">
    <property type="entry name" value="Dimer_Tnp_hAT"/>
    <property type="match status" value="1"/>
</dbReference>
<evidence type="ECO:0000256" key="5">
    <source>
        <dbReference type="ARBA" id="ARBA00015403"/>
    </source>
</evidence>
<feature type="domain" description="Rieske" evidence="14">
    <location>
        <begin position="43"/>
        <end position="139"/>
    </location>
</feature>
<dbReference type="Gene3D" id="2.102.10.10">
    <property type="entry name" value="Rieske [2Fe-2S] iron-sulphur domain"/>
    <property type="match status" value="1"/>
</dbReference>
<dbReference type="GO" id="GO:0046381">
    <property type="term" value="P:CMP-N-acetylneuraminate metabolic process"/>
    <property type="evidence" value="ECO:0007669"/>
    <property type="project" value="TreeGrafter"/>
</dbReference>
<dbReference type="SUPFAM" id="SSF53098">
    <property type="entry name" value="Ribonuclease H-like"/>
    <property type="match status" value="1"/>
</dbReference>
<dbReference type="InterPro" id="IPR036866">
    <property type="entry name" value="RibonucZ/Hydroxyglut_hydro"/>
</dbReference>
<dbReference type="InterPro" id="IPR008906">
    <property type="entry name" value="HATC_C_dom"/>
</dbReference>
<comment type="function">
    <text evidence="1">Sialic acids are components of carbohydrate chains of glycoconjugates and are involved in cell-cell recognition and cell-pathogen interactions. Catalyzes the conversion of CMP-N-acetylneuraminic acid (CMP-Neu5Ac) into its hydroxylated derivative CMP-N-glycolylneuraminic acid (CMP-Neu5Gc), a sialic acid abundantly expressed at the surface of many cells.</text>
</comment>
<evidence type="ECO:0000256" key="8">
    <source>
        <dbReference type="ARBA" id="ARBA00023004"/>
    </source>
</evidence>
<dbReference type="InterPro" id="IPR017941">
    <property type="entry name" value="Rieske_2Fe-2S"/>
</dbReference>
<keyword evidence="7" id="KW-0479">Metal-binding</keyword>
<dbReference type="PANTHER" id="PTHR46522">
    <property type="entry name" value="CYTIDINE MONOPHOSPHATE-N-ACETYLNEURAMINIC ACID HYDROXYLASE"/>
    <property type="match status" value="1"/>
</dbReference>
<dbReference type="PANTHER" id="PTHR46522:SF1">
    <property type="entry name" value="INACTIVE CYTIDINE MONOPHOSPHATE-N-ACETYLNEURAMINIC ACID HYDROXYLASE"/>
    <property type="match status" value="1"/>
</dbReference>
<dbReference type="GO" id="GO:0046872">
    <property type="term" value="F:metal ion binding"/>
    <property type="evidence" value="ECO:0007669"/>
    <property type="project" value="UniProtKB-KW"/>
</dbReference>
<name>A0AA47N292_MERPO</name>
<keyword evidence="6" id="KW-0001">2Fe-2S</keyword>
<accession>A0AA47N292</accession>
<comment type="catalytic activity">
    <reaction evidence="13">
        <text>CMP-N-acetyl-beta-neuraminate + 2 Fe(II)-[cytochrome b5] + O2 + 2 H(+) = CMP-N-glycoloyl-beta-neuraminate + 2 Fe(III)-[cytochrome b5] + H2O</text>
        <dbReference type="Rhea" id="RHEA:16145"/>
        <dbReference type="Rhea" id="RHEA-COMP:10438"/>
        <dbReference type="Rhea" id="RHEA-COMP:10439"/>
        <dbReference type="ChEBI" id="CHEBI:15377"/>
        <dbReference type="ChEBI" id="CHEBI:15378"/>
        <dbReference type="ChEBI" id="CHEBI:15379"/>
        <dbReference type="ChEBI" id="CHEBI:29033"/>
        <dbReference type="ChEBI" id="CHEBI:29034"/>
        <dbReference type="ChEBI" id="CHEBI:57812"/>
        <dbReference type="ChEBI" id="CHEBI:58376"/>
        <dbReference type="EC" id="1.14.18.2"/>
    </reaction>
</comment>
<comment type="pathway">
    <text evidence="2">Amino-sugar metabolism; N-acetylneuraminate metabolism.</text>
</comment>
<organism evidence="15 16">
    <name type="scientific">Merluccius polli</name>
    <name type="common">Benguela hake</name>
    <name type="synonym">Merluccius cadenati</name>
    <dbReference type="NCBI Taxonomy" id="89951"/>
    <lineage>
        <taxon>Eukaryota</taxon>
        <taxon>Metazoa</taxon>
        <taxon>Chordata</taxon>
        <taxon>Craniata</taxon>
        <taxon>Vertebrata</taxon>
        <taxon>Euteleostomi</taxon>
        <taxon>Actinopterygii</taxon>
        <taxon>Neopterygii</taxon>
        <taxon>Teleostei</taxon>
        <taxon>Neoteleostei</taxon>
        <taxon>Acanthomorphata</taxon>
        <taxon>Zeiogadaria</taxon>
        <taxon>Gadariae</taxon>
        <taxon>Gadiformes</taxon>
        <taxon>Gadoidei</taxon>
        <taxon>Merlucciidae</taxon>
        <taxon>Merluccius</taxon>
    </lineage>
</organism>
<keyword evidence="16" id="KW-1185">Reference proteome</keyword>
<dbReference type="GO" id="GO:0005737">
    <property type="term" value="C:cytoplasm"/>
    <property type="evidence" value="ECO:0007669"/>
    <property type="project" value="TreeGrafter"/>
</dbReference>
<reference evidence="15" key="1">
    <citation type="journal article" date="2023" name="Front. Mar. Sci.">
        <title>A new Merluccius polli reference genome to investigate the effects of global change in West African waters.</title>
        <authorList>
            <person name="Mateo J.L."/>
            <person name="Blanco-Fernandez C."/>
            <person name="Garcia-Vazquez E."/>
            <person name="Machado-Schiaffino G."/>
        </authorList>
    </citation>
    <scope>NUCLEOTIDE SEQUENCE</scope>
    <source>
        <strain evidence="15">C29</strain>
        <tissue evidence="15">Fin</tissue>
    </source>
</reference>
<evidence type="ECO:0000313" key="15">
    <source>
        <dbReference type="EMBL" id="KAK0150405.1"/>
    </source>
</evidence>
<dbReference type="Pfam" id="PF13483">
    <property type="entry name" value="Lactamase_B_3"/>
    <property type="match status" value="1"/>
</dbReference>
<dbReference type="GO" id="GO:0051537">
    <property type="term" value="F:2 iron, 2 sulfur cluster binding"/>
    <property type="evidence" value="ECO:0007669"/>
    <property type="project" value="UniProtKB-KW"/>
</dbReference>
<evidence type="ECO:0000256" key="2">
    <source>
        <dbReference type="ARBA" id="ARBA00005141"/>
    </source>
</evidence>
<dbReference type="EC" id="1.14.18.2" evidence="4"/>
<dbReference type="GO" id="GO:0046983">
    <property type="term" value="F:protein dimerization activity"/>
    <property type="evidence" value="ECO:0007669"/>
    <property type="project" value="InterPro"/>
</dbReference>
<evidence type="ECO:0000256" key="11">
    <source>
        <dbReference type="ARBA" id="ARBA00030460"/>
    </source>
</evidence>